<reference evidence="3" key="1">
    <citation type="journal article" date="2014" name="Int. J. Syst. Evol. Microbiol.">
        <title>Complete genome sequence of Corynebacterium casei LMG S-19264T (=DSM 44701T), isolated from a smear-ripened cheese.</title>
        <authorList>
            <consortium name="US DOE Joint Genome Institute (JGI-PGF)"/>
            <person name="Walter F."/>
            <person name="Albersmeier A."/>
            <person name="Kalinowski J."/>
            <person name="Ruckert C."/>
        </authorList>
    </citation>
    <scope>NUCLEOTIDE SEQUENCE</scope>
    <source>
        <strain evidence="3">VKM Ac-1940</strain>
    </source>
</reference>
<dbReference type="AlphaFoldDB" id="A0A9W6HN83"/>
<evidence type="ECO:0000256" key="2">
    <source>
        <dbReference type="SAM" id="Phobius"/>
    </source>
</evidence>
<keyword evidence="4" id="KW-1185">Reference proteome</keyword>
<protein>
    <submittedName>
        <fullName evidence="3">Uncharacterized protein</fullName>
    </submittedName>
</protein>
<keyword evidence="2" id="KW-1133">Transmembrane helix</keyword>
<evidence type="ECO:0000313" key="4">
    <source>
        <dbReference type="Proteomes" id="UP001142291"/>
    </source>
</evidence>
<feature type="compositionally biased region" description="Low complexity" evidence="1">
    <location>
        <begin position="48"/>
        <end position="58"/>
    </location>
</feature>
<organism evidence="3 4">
    <name type="scientific">Microbacterium dextranolyticum</name>
    <dbReference type="NCBI Taxonomy" id="36806"/>
    <lineage>
        <taxon>Bacteria</taxon>
        <taxon>Bacillati</taxon>
        <taxon>Actinomycetota</taxon>
        <taxon>Actinomycetes</taxon>
        <taxon>Micrococcales</taxon>
        <taxon>Microbacteriaceae</taxon>
        <taxon>Microbacterium</taxon>
    </lineage>
</organism>
<evidence type="ECO:0000256" key="1">
    <source>
        <dbReference type="SAM" id="MobiDB-lite"/>
    </source>
</evidence>
<dbReference type="EMBL" id="BSER01000010">
    <property type="protein sequence ID" value="GLJ96395.1"/>
    <property type="molecule type" value="Genomic_DNA"/>
</dbReference>
<keyword evidence="2" id="KW-0812">Transmembrane</keyword>
<dbReference type="Proteomes" id="UP001142291">
    <property type="component" value="Unassembled WGS sequence"/>
</dbReference>
<accession>A0A9W6HN83</accession>
<feature type="compositionally biased region" description="Pro residues" evidence="1">
    <location>
        <begin position="59"/>
        <end position="69"/>
    </location>
</feature>
<feature type="transmembrane region" description="Helical" evidence="2">
    <location>
        <begin position="20"/>
        <end position="41"/>
    </location>
</feature>
<comment type="caution">
    <text evidence="3">The sequence shown here is derived from an EMBL/GenBank/DDBJ whole genome shotgun (WGS) entry which is preliminary data.</text>
</comment>
<sequence length="231" mass="24589">MHLRGMKTSRSPSPSRGRLIALIAAGVVLLLLAGVGIYGLIAGPRSASAPHPELSASPPSAPSMPGPASPRLPVVVRSADPETFARNVAKAIFAWDTTSGLMPLDYTSIILDAGDPTGSEQAGLASDVSAYLPTRDAWIELRKHETRQRLVIDRVFVPAAWADAVAQAQPGQITPGTRAYTIEGIRHRDGVWNGEPVSSEHAVSFTVFIVCAPTHPTCHLLRLSQVDNPLR</sequence>
<evidence type="ECO:0000313" key="3">
    <source>
        <dbReference type="EMBL" id="GLJ96395.1"/>
    </source>
</evidence>
<keyword evidence="2" id="KW-0472">Membrane</keyword>
<gene>
    <name evidence="3" type="ORF">GCM10017591_24580</name>
</gene>
<feature type="region of interest" description="Disordered" evidence="1">
    <location>
        <begin position="48"/>
        <end position="69"/>
    </location>
</feature>
<proteinExistence type="predicted"/>
<reference evidence="3" key="2">
    <citation type="submission" date="2023-01" db="EMBL/GenBank/DDBJ databases">
        <authorList>
            <person name="Sun Q."/>
            <person name="Evtushenko L."/>
        </authorList>
    </citation>
    <scope>NUCLEOTIDE SEQUENCE</scope>
    <source>
        <strain evidence="3">VKM Ac-1940</strain>
    </source>
</reference>
<name>A0A9W6HN83_9MICO</name>